<organism evidence="2 3">
    <name type="scientific">Paspalum vaginatum</name>
    <name type="common">seashore paspalum</name>
    <dbReference type="NCBI Taxonomy" id="158149"/>
    <lineage>
        <taxon>Eukaryota</taxon>
        <taxon>Viridiplantae</taxon>
        <taxon>Streptophyta</taxon>
        <taxon>Embryophyta</taxon>
        <taxon>Tracheophyta</taxon>
        <taxon>Spermatophyta</taxon>
        <taxon>Magnoliopsida</taxon>
        <taxon>Liliopsida</taxon>
        <taxon>Poales</taxon>
        <taxon>Poaceae</taxon>
        <taxon>PACMAD clade</taxon>
        <taxon>Panicoideae</taxon>
        <taxon>Andropogonodae</taxon>
        <taxon>Paspaleae</taxon>
        <taxon>Paspalinae</taxon>
        <taxon>Paspalum</taxon>
    </lineage>
</organism>
<protein>
    <submittedName>
        <fullName evidence="2">Uncharacterized protein</fullName>
    </submittedName>
</protein>
<reference evidence="2 3" key="1">
    <citation type="submission" date="2022-10" db="EMBL/GenBank/DDBJ databases">
        <title>WGS assembly of Paspalum vaginatum 540-79.</title>
        <authorList>
            <person name="Sun G."/>
            <person name="Wase N."/>
            <person name="Shu S."/>
            <person name="Jenkins J."/>
            <person name="Zhou B."/>
            <person name="Torres-Rodriguez J."/>
            <person name="Chen C."/>
            <person name="Sandor L."/>
            <person name="Plott C."/>
            <person name="Yoshinga Y."/>
            <person name="Daum C."/>
            <person name="Qi P."/>
            <person name="Barry K."/>
            <person name="Lipzen A."/>
            <person name="Berry L."/>
            <person name="Pedersen C."/>
            <person name="Gottilla T."/>
            <person name="Foltz A."/>
            <person name="Yu H."/>
            <person name="O'Malley R."/>
            <person name="Zhang C."/>
            <person name="Devos K."/>
            <person name="Sigmon B."/>
            <person name="Yu B."/>
            <person name="Obata T."/>
            <person name="Schmutz J."/>
            <person name="Schnable J."/>
        </authorList>
    </citation>
    <scope>NUCLEOTIDE SEQUENCE [LARGE SCALE GENOMIC DNA]</scope>
    <source>
        <strain evidence="3">cv. 540-79</strain>
    </source>
</reference>
<dbReference type="EMBL" id="MU629616">
    <property type="protein sequence ID" value="KAJ1255924.1"/>
    <property type="molecule type" value="Genomic_DNA"/>
</dbReference>
<dbReference type="AlphaFoldDB" id="A0A9W8CE20"/>
<comment type="caution">
    <text evidence="2">The sequence shown here is derived from an EMBL/GenBank/DDBJ whole genome shotgun (WGS) entry which is preliminary data.</text>
</comment>
<feature type="compositionally biased region" description="Low complexity" evidence="1">
    <location>
        <begin position="42"/>
        <end position="54"/>
    </location>
</feature>
<dbReference type="Proteomes" id="UP001164776">
    <property type="component" value="Unassembled WGS sequence"/>
</dbReference>
<name>A0A9W8CE20_9POAL</name>
<evidence type="ECO:0000313" key="2">
    <source>
        <dbReference type="EMBL" id="KAJ1255924.1"/>
    </source>
</evidence>
<feature type="region of interest" description="Disordered" evidence="1">
    <location>
        <begin position="101"/>
        <end position="135"/>
    </location>
</feature>
<proteinExistence type="predicted"/>
<keyword evidence="3" id="KW-1185">Reference proteome</keyword>
<feature type="region of interest" description="Disordered" evidence="1">
    <location>
        <begin position="31"/>
        <end position="55"/>
    </location>
</feature>
<evidence type="ECO:0000256" key="1">
    <source>
        <dbReference type="SAM" id="MobiDB-lite"/>
    </source>
</evidence>
<gene>
    <name evidence="2" type="ORF">BS78_K136300</name>
</gene>
<sequence length="197" mass="21075">MAADEMASRGTHWVKGEEAVDGVALPVATGSGDVADRSGSDGANAGARRPPAGGCRLLHPSTTTARRCIPCRFGRRASMRIRPLGPTAAGERIRPPLHRRAGHLAGSFPSPSTFAGPHEKHSSPLHQRPHCPASQCDKHSQQVQARTIPSLIWSEHLDVNVKNKFSPWLLASSPSNDSNNLISVSTGFHSSTLWAFI</sequence>
<accession>A0A9W8CE20</accession>
<evidence type="ECO:0000313" key="3">
    <source>
        <dbReference type="Proteomes" id="UP001164776"/>
    </source>
</evidence>